<evidence type="ECO:0000256" key="7">
    <source>
        <dbReference type="ARBA" id="ARBA00022764"/>
    </source>
</evidence>
<dbReference type="SUPFAM" id="SSF53850">
    <property type="entry name" value="Periplasmic binding protein-like II"/>
    <property type="match status" value="1"/>
</dbReference>
<dbReference type="PIRSF" id="PIRSF002741">
    <property type="entry name" value="MppA"/>
    <property type="match status" value="1"/>
</dbReference>
<dbReference type="Gene3D" id="3.90.76.10">
    <property type="entry name" value="Dipeptide-binding Protein, Domain 1"/>
    <property type="match status" value="1"/>
</dbReference>
<evidence type="ECO:0000256" key="6">
    <source>
        <dbReference type="ARBA" id="ARBA00022729"/>
    </source>
</evidence>
<dbReference type="Proteomes" id="UP000430564">
    <property type="component" value="Unassembled WGS sequence"/>
</dbReference>
<dbReference type="Gene3D" id="3.10.105.10">
    <property type="entry name" value="Dipeptide-binding Protein, Domain 3"/>
    <property type="match status" value="1"/>
</dbReference>
<keyword evidence="7" id="KW-0574">Periplasm</keyword>
<keyword evidence="5" id="KW-0813">Transport</keyword>
<dbReference type="EMBL" id="WEHX01000042">
    <property type="protein sequence ID" value="KAB7659039.1"/>
    <property type="molecule type" value="Genomic_DNA"/>
</dbReference>
<feature type="chain" id="PRO_5026360794" description="Glutathione-binding protein GsiB" evidence="8">
    <location>
        <begin position="26"/>
        <end position="513"/>
    </location>
</feature>
<dbReference type="Pfam" id="PF00496">
    <property type="entry name" value="SBP_bac_5"/>
    <property type="match status" value="1"/>
</dbReference>
<evidence type="ECO:0000256" key="5">
    <source>
        <dbReference type="ARBA" id="ARBA00022448"/>
    </source>
</evidence>
<name>A0A6I1EX96_9BURK</name>
<protein>
    <recommendedName>
        <fullName evidence="4">Glutathione-binding protein GsiB</fullName>
    </recommendedName>
</protein>
<accession>A0A6I1EX96</accession>
<dbReference type="InterPro" id="IPR039424">
    <property type="entry name" value="SBP_5"/>
</dbReference>
<dbReference type="PANTHER" id="PTHR30290">
    <property type="entry name" value="PERIPLASMIC BINDING COMPONENT OF ABC TRANSPORTER"/>
    <property type="match status" value="1"/>
</dbReference>
<sequence length="513" mass="57332">MRFAASILSLAAGLTLAAGSLPASARGITVAVGSSFTTLDPYQATDLLSRSVAKSFYEGLYAFDKNLKPVPQLAKSHEVSPDGLSWTFTLQEGVKFHDGTEFNADAVKLNFERVLNPANHLSRYALLKFIDKVEVLGPYKVRFDLKSPMPSFLQRLANGTAQMICPSTLKKYDGRGIAFNPCGTGPYTLKDYNPSERLVVVKNPNYRVAGLPKLDSITWVPVMENATRAAMLRTGEADFIHPMPVEQVKELKDDPSLNIHIVPSIMMRYLSINCMQKPFDDVRVRQAVSYAINREALCKVAYNGFAQPATGVIPPQIPGAASFGVPAYNPEKARELLKEAGYPNGFSTRLWSGYNNSTANKVIQFIQQQLNQVGIKTETRILEAGQRVTLVEANKEPKNAPNRLYYIGWSNSTVEADWGMRPIFDSREMPPKLSNEGYYSNPKVDELFDKAIAEVDEKKRNELYREVQMILWKKVPVAFLVYEDNTAASNKHLKNFNPLPDTGFEFYSAEWVD</sequence>
<feature type="domain" description="Solute-binding protein family 5" evidence="9">
    <location>
        <begin position="68"/>
        <end position="428"/>
    </location>
</feature>
<dbReference type="GO" id="GO:0042938">
    <property type="term" value="P:dipeptide transport"/>
    <property type="evidence" value="ECO:0007669"/>
    <property type="project" value="TreeGrafter"/>
</dbReference>
<dbReference type="OrthoDB" id="9801799at2"/>
<dbReference type="AlphaFoldDB" id="A0A6I1EX96"/>
<dbReference type="GO" id="GO:1904680">
    <property type="term" value="F:peptide transmembrane transporter activity"/>
    <property type="evidence" value="ECO:0007669"/>
    <property type="project" value="TreeGrafter"/>
</dbReference>
<dbReference type="CDD" id="cd08499">
    <property type="entry name" value="PBP2_Ylib_like"/>
    <property type="match status" value="1"/>
</dbReference>
<feature type="signal peptide" evidence="8">
    <location>
        <begin position="1"/>
        <end position="25"/>
    </location>
</feature>
<comment type="subcellular location">
    <subcellularLocation>
        <location evidence="2">Periplasm</location>
    </subcellularLocation>
</comment>
<dbReference type="InterPro" id="IPR000914">
    <property type="entry name" value="SBP_5_dom"/>
</dbReference>
<dbReference type="RefSeq" id="WP_152158466.1">
    <property type="nucleotide sequence ID" value="NZ_WEHX01000042.1"/>
</dbReference>
<evidence type="ECO:0000256" key="2">
    <source>
        <dbReference type="ARBA" id="ARBA00004418"/>
    </source>
</evidence>
<evidence type="ECO:0000256" key="1">
    <source>
        <dbReference type="ARBA" id="ARBA00003489"/>
    </source>
</evidence>
<keyword evidence="6 8" id="KW-0732">Signal</keyword>
<reference evidence="10 11" key="1">
    <citation type="submission" date="2019-10" db="EMBL/GenBank/DDBJ databases">
        <title>Genome diversity of Sutterella seckii.</title>
        <authorList>
            <person name="Chaplin A.V."/>
            <person name="Sokolova S.R."/>
            <person name="Mosin K.A."/>
            <person name="Ivanova E.L."/>
            <person name="Kochetkova T.O."/>
            <person name="Goltsov A.Y."/>
            <person name="Trofimov D.Y."/>
            <person name="Efimov B.A."/>
        </authorList>
    </citation>
    <scope>NUCLEOTIDE SEQUENCE [LARGE SCALE GENOMIC DNA]</scope>
    <source>
        <strain evidence="10 11">ASD393</strain>
    </source>
</reference>
<proteinExistence type="inferred from homology"/>
<dbReference type="PANTHER" id="PTHR30290:SF32">
    <property type="entry name" value="GLUTATHIONE-BINDING PROTEIN GSIB"/>
    <property type="match status" value="1"/>
</dbReference>
<comment type="caution">
    <text evidence="10">The sequence shown here is derived from an EMBL/GenBank/DDBJ whole genome shotgun (WGS) entry which is preliminary data.</text>
</comment>
<evidence type="ECO:0000313" key="11">
    <source>
        <dbReference type="Proteomes" id="UP000430564"/>
    </source>
</evidence>
<comment type="function">
    <text evidence="1">Part of the ABC transporter complex GsiABCD involved in glutathione import. Binds glutathione.</text>
</comment>
<dbReference type="InterPro" id="IPR030678">
    <property type="entry name" value="Peptide/Ni-bd"/>
</dbReference>
<evidence type="ECO:0000259" key="9">
    <source>
        <dbReference type="Pfam" id="PF00496"/>
    </source>
</evidence>
<organism evidence="10 11">
    <name type="scientific">Sutterella seckii</name>
    <dbReference type="NCBI Taxonomy" id="1944635"/>
    <lineage>
        <taxon>Bacteria</taxon>
        <taxon>Pseudomonadati</taxon>
        <taxon>Pseudomonadota</taxon>
        <taxon>Betaproteobacteria</taxon>
        <taxon>Burkholderiales</taxon>
        <taxon>Sutterellaceae</taxon>
        <taxon>Sutterella</taxon>
    </lineage>
</organism>
<dbReference type="NCBIfam" id="NF011942">
    <property type="entry name" value="PRK15413.1"/>
    <property type="match status" value="1"/>
</dbReference>
<evidence type="ECO:0000256" key="8">
    <source>
        <dbReference type="SAM" id="SignalP"/>
    </source>
</evidence>
<evidence type="ECO:0000256" key="4">
    <source>
        <dbReference type="ARBA" id="ARBA00017393"/>
    </source>
</evidence>
<dbReference type="GO" id="GO:0043190">
    <property type="term" value="C:ATP-binding cassette (ABC) transporter complex"/>
    <property type="evidence" value="ECO:0007669"/>
    <property type="project" value="InterPro"/>
</dbReference>
<evidence type="ECO:0000313" key="10">
    <source>
        <dbReference type="EMBL" id="KAB7659039.1"/>
    </source>
</evidence>
<comment type="similarity">
    <text evidence="3">Belongs to the bacterial solute-binding protein 5 family.</text>
</comment>
<evidence type="ECO:0000256" key="3">
    <source>
        <dbReference type="ARBA" id="ARBA00005695"/>
    </source>
</evidence>
<gene>
    <name evidence="10" type="primary">gsiB</name>
    <name evidence="10" type="ORF">GBM95_07120</name>
</gene>
<dbReference type="GO" id="GO:0030288">
    <property type="term" value="C:outer membrane-bounded periplasmic space"/>
    <property type="evidence" value="ECO:0007669"/>
    <property type="project" value="TreeGrafter"/>
</dbReference>
<dbReference type="Gene3D" id="3.40.190.10">
    <property type="entry name" value="Periplasmic binding protein-like II"/>
    <property type="match status" value="1"/>
</dbReference>